<keyword evidence="1" id="KW-0732">Signal</keyword>
<proteinExistence type="predicted"/>
<gene>
    <name evidence="2" type="ORF">SAMN02745973_01118</name>
</gene>
<dbReference type="Proteomes" id="UP000196365">
    <property type="component" value="Unassembled WGS sequence"/>
</dbReference>
<evidence type="ECO:0000256" key="1">
    <source>
        <dbReference type="SAM" id="SignalP"/>
    </source>
</evidence>
<organism evidence="2 3">
    <name type="scientific">Garciella nitratireducens DSM 15102</name>
    <dbReference type="NCBI Taxonomy" id="1121911"/>
    <lineage>
        <taxon>Bacteria</taxon>
        <taxon>Bacillati</taxon>
        <taxon>Bacillota</taxon>
        <taxon>Clostridia</taxon>
        <taxon>Eubacteriales</taxon>
        <taxon>Eubacteriaceae</taxon>
        <taxon>Garciella</taxon>
    </lineage>
</organism>
<accession>A0A1T4LXA9</accession>
<dbReference type="AlphaFoldDB" id="A0A1T4LXA9"/>
<evidence type="ECO:0000313" key="3">
    <source>
        <dbReference type="Proteomes" id="UP000196365"/>
    </source>
</evidence>
<sequence>MMKKKRLISILSICLLLALLAPVSAAEVGYVGYKLPRLKGNNYTGYHQKATNDDYIRNIVENVSNTSTVNFWAQDHSGDISSKYNQKVGSVAKIIFNTNKDKGNSIRMAMENGKLSTGYAFVAGRVNFR</sequence>
<evidence type="ECO:0000313" key="2">
    <source>
        <dbReference type="EMBL" id="SJZ59271.1"/>
    </source>
</evidence>
<feature type="signal peptide" evidence="1">
    <location>
        <begin position="1"/>
        <end position="25"/>
    </location>
</feature>
<dbReference type="EMBL" id="FUWV01000005">
    <property type="protein sequence ID" value="SJZ59271.1"/>
    <property type="molecule type" value="Genomic_DNA"/>
</dbReference>
<name>A0A1T4LXA9_9FIRM</name>
<reference evidence="2 3" key="1">
    <citation type="submission" date="2017-02" db="EMBL/GenBank/DDBJ databases">
        <authorList>
            <person name="Peterson S.W."/>
        </authorList>
    </citation>
    <scope>NUCLEOTIDE SEQUENCE [LARGE SCALE GENOMIC DNA]</scope>
    <source>
        <strain evidence="2 3">DSM 15102</strain>
    </source>
</reference>
<keyword evidence="3" id="KW-1185">Reference proteome</keyword>
<feature type="chain" id="PRO_5012436680" evidence="1">
    <location>
        <begin position="26"/>
        <end position="129"/>
    </location>
</feature>
<protein>
    <submittedName>
        <fullName evidence="2">Uncharacterized protein</fullName>
    </submittedName>
</protein>